<feature type="compositionally biased region" description="Acidic residues" evidence="1">
    <location>
        <begin position="28"/>
        <end position="40"/>
    </location>
</feature>
<keyword evidence="3" id="KW-1185">Reference proteome</keyword>
<accession>A0AA38EZJ8</accession>
<feature type="region of interest" description="Disordered" evidence="1">
    <location>
        <begin position="28"/>
        <end position="80"/>
    </location>
</feature>
<gene>
    <name evidence="2" type="ORF">KI387_032411</name>
</gene>
<dbReference type="EMBL" id="JAHRHJ020003813">
    <property type="protein sequence ID" value="KAH9288294.1"/>
    <property type="molecule type" value="Genomic_DNA"/>
</dbReference>
<evidence type="ECO:0000313" key="3">
    <source>
        <dbReference type="Proteomes" id="UP000824469"/>
    </source>
</evidence>
<sequence>RHVFHARWEASAPQAPLLSIVAAHVQSGEEDNPIDVDSDSEEHIRDETKEELVGEDTRDEGLGGEIDKAPHMEEEESTLR</sequence>
<reference evidence="2 3" key="1">
    <citation type="journal article" date="2021" name="Nat. Plants">
        <title>The Taxus genome provides insights into paclitaxel biosynthesis.</title>
        <authorList>
            <person name="Xiong X."/>
            <person name="Gou J."/>
            <person name="Liao Q."/>
            <person name="Li Y."/>
            <person name="Zhou Q."/>
            <person name="Bi G."/>
            <person name="Li C."/>
            <person name="Du R."/>
            <person name="Wang X."/>
            <person name="Sun T."/>
            <person name="Guo L."/>
            <person name="Liang H."/>
            <person name="Lu P."/>
            <person name="Wu Y."/>
            <person name="Zhang Z."/>
            <person name="Ro D.K."/>
            <person name="Shang Y."/>
            <person name="Huang S."/>
            <person name="Yan J."/>
        </authorList>
    </citation>
    <scope>NUCLEOTIDE SEQUENCE [LARGE SCALE GENOMIC DNA]</scope>
    <source>
        <strain evidence="2">Ta-2019</strain>
    </source>
</reference>
<evidence type="ECO:0000313" key="2">
    <source>
        <dbReference type="EMBL" id="KAH9288294.1"/>
    </source>
</evidence>
<dbReference type="AlphaFoldDB" id="A0AA38EZJ8"/>
<proteinExistence type="predicted"/>
<feature type="compositionally biased region" description="Basic and acidic residues" evidence="1">
    <location>
        <begin position="41"/>
        <end position="80"/>
    </location>
</feature>
<feature type="non-terminal residue" evidence="2">
    <location>
        <position position="1"/>
    </location>
</feature>
<protein>
    <submittedName>
        <fullName evidence="2">Uncharacterized protein</fullName>
    </submittedName>
</protein>
<feature type="non-terminal residue" evidence="2">
    <location>
        <position position="80"/>
    </location>
</feature>
<organism evidence="2 3">
    <name type="scientific">Taxus chinensis</name>
    <name type="common">Chinese yew</name>
    <name type="synonym">Taxus wallichiana var. chinensis</name>
    <dbReference type="NCBI Taxonomy" id="29808"/>
    <lineage>
        <taxon>Eukaryota</taxon>
        <taxon>Viridiplantae</taxon>
        <taxon>Streptophyta</taxon>
        <taxon>Embryophyta</taxon>
        <taxon>Tracheophyta</taxon>
        <taxon>Spermatophyta</taxon>
        <taxon>Pinopsida</taxon>
        <taxon>Pinidae</taxon>
        <taxon>Conifers II</taxon>
        <taxon>Cupressales</taxon>
        <taxon>Taxaceae</taxon>
        <taxon>Taxus</taxon>
    </lineage>
</organism>
<dbReference type="Proteomes" id="UP000824469">
    <property type="component" value="Unassembled WGS sequence"/>
</dbReference>
<name>A0AA38EZJ8_TAXCH</name>
<comment type="caution">
    <text evidence="2">The sequence shown here is derived from an EMBL/GenBank/DDBJ whole genome shotgun (WGS) entry which is preliminary data.</text>
</comment>
<evidence type="ECO:0000256" key="1">
    <source>
        <dbReference type="SAM" id="MobiDB-lite"/>
    </source>
</evidence>